<dbReference type="RefSeq" id="XP_040762077.1">
    <property type="nucleotide sequence ID" value="XM_040909378.1"/>
</dbReference>
<protein>
    <submittedName>
        <fullName evidence="2">Uncharacterized protein</fullName>
    </submittedName>
</protein>
<feature type="compositionally biased region" description="Basic and acidic residues" evidence="1">
    <location>
        <begin position="16"/>
        <end position="27"/>
    </location>
</feature>
<organism evidence="2 3">
    <name type="scientific">Laetiporus sulphureus 93-53</name>
    <dbReference type="NCBI Taxonomy" id="1314785"/>
    <lineage>
        <taxon>Eukaryota</taxon>
        <taxon>Fungi</taxon>
        <taxon>Dikarya</taxon>
        <taxon>Basidiomycota</taxon>
        <taxon>Agaricomycotina</taxon>
        <taxon>Agaricomycetes</taxon>
        <taxon>Polyporales</taxon>
        <taxon>Laetiporus</taxon>
    </lineage>
</organism>
<dbReference type="Proteomes" id="UP000076871">
    <property type="component" value="Unassembled WGS sequence"/>
</dbReference>
<evidence type="ECO:0000313" key="3">
    <source>
        <dbReference type="Proteomes" id="UP000076871"/>
    </source>
</evidence>
<feature type="region of interest" description="Disordered" evidence="1">
    <location>
        <begin position="1"/>
        <end position="30"/>
    </location>
</feature>
<evidence type="ECO:0000313" key="2">
    <source>
        <dbReference type="EMBL" id="KZT04337.1"/>
    </source>
</evidence>
<dbReference type="EMBL" id="KV427637">
    <property type="protein sequence ID" value="KZT04337.1"/>
    <property type="molecule type" value="Genomic_DNA"/>
</dbReference>
<name>A0A165D8M0_9APHY</name>
<dbReference type="GeneID" id="63826407"/>
<gene>
    <name evidence="2" type="ORF">LAESUDRAFT_728162</name>
</gene>
<keyword evidence="3" id="KW-1185">Reference proteome</keyword>
<accession>A0A165D8M0</accession>
<dbReference type="AlphaFoldDB" id="A0A165D8M0"/>
<evidence type="ECO:0000256" key="1">
    <source>
        <dbReference type="SAM" id="MobiDB-lite"/>
    </source>
</evidence>
<dbReference type="InParanoid" id="A0A165D8M0"/>
<proteinExistence type="predicted"/>
<reference evidence="2 3" key="1">
    <citation type="journal article" date="2016" name="Mol. Biol. Evol.">
        <title>Comparative Genomics of Early-Diverging Mushroom-Forming Fungi Provides Insights into the Origins of Lignocellulose Decay Capabilities.</title>
        <authorList>
            <person name="Nagy L.G."/>
            <person name="Riley R."/>
            <person name="Tritt A."/>
            <person name="Adam C."/>
            <person name="Daum C."/>
            <person name="Floudas D."/>
            <person name="Sun H."/>
            <person name="Yadav J.S."/>
            <person name="Pangilinan J."/>
            <person name="Larsson K.H."/>
            <person name="Matsuura K."/>
            <person name="Barry K."/>
            <person name="Labutti K."/>
            <person name="Kuo R."/>
            <person name="Ohm R.A."/>
            <person name="Bhattacharya S.S."/>
            <person name="Shirouzu T."/>
            <person name="Yoshinaga Y."/>
            <person name="Martin F.M."/>
            <person name="Grigoriev I.V."/>
            <person name="Hibbett D.S."/>
        </authorList>
    </citation>
    <scope>NUCLEOTIDE SEQUENCE [LARGE SCALE GENOMIC DNA]</scope>
    <source>
        <strain evidence="2 3">93-53</strain>
    </source>
</reference>
<sequence>MATPSKDSGLDNTTAIERKEHLSHDKQPIAPPRLRFTTVYDYSNTGVVVKTFHDEAGPEVIDRPLQRRQSPELQVGLLDLLREREQHINAEFSKRLLKDMKDLPSKHGIENATSSGQETKLFASSKPQTMAHVHVDGQSLGEATELESRSQETTSTAANCKDIAVVGVRADVPGVPRAGAIAKPFS</sequence>